<evidence type="ECO:0000256" key="2">
    <source>
        <dbReference type="ARBA" id="ARBA00006727"/>
    </source>
</evidence>
<feature type="region of interest" description="Disordered" evidence="3">
    <location>
        <begin position="40"/>
        <end position="62"/>
    </location>
</feature>
<dbReference type="SUPFAM" id="SSF103473">
    <property type="entry name" value="MFS general substrate transporter"/>
    <property type="match status" value="1"/>
</dbReference>
<dbReference type="PANTHER" id="PTHR11360">
    <property type="entry name" value="MONOCARBOXYLATE TRANSPORTER"/>
    <property type="match status" value="1"/>
</dbReference>
<dbReference type="Proteomes" id="UP001329825">
    <property type="component" value="Chromosome 11"/>
</dbReference>
<keyword evidence="4" id="KW-0812">Transmembrane</keyword>
<feature type="compositionally biased region" description="Polar residues" evidence="3">
    <location>
        <begin position="40"/>
        <end position="58"/>
    </location>
</feature>
<feature type="region of interest" description="Disordered" evidence="3">
    <location>
        <begin position="78"/>
        <end position="102"/>
    </location>
</feature>
<dbReference type="Gene3D" id="1.20.1250.20">
    <property type="entry name" value="MFS general substrate transporter like domains"/>
    <property type="match status" value="2"/>
</dbReference>
<reference evidence="5 6" key="1">
    <citation type="submission" date="2024-01" db="EMBL/GenBank/DDBJ databases">
        <title>Comparative genomics of Cryptococcus and Kwoniella reveals pathogenesis evolution and contrasting modes of karyotype evolution via chromosome fusion or intercentromeric recombination.</title>
        <authorList>
            <person name="Coelho M.A."/>
            <person name="David-Palma M."/>
            <person name="Shea T."/>
            <person name="Bowers K."/>
            <person name="McGinley-Smith S."/>
            <person name="Mohammad A.W."/>
            <person name="Gnirke A."/>
            <person name="Yurkov A.M."/>
            <person name="Nowrousian M."/>
            <person name="Sun S."/>
            <person name="Cuomo C.A."/>
            <person name="Heitman J."/>
        </authorList>
    </citation>
    <scope>NUCLEOTIDE SEQUENCE [LARGE SCALE GENOMIC DNA]</scope>
    <source>
        <strain evidence="5">CBS 11374</strain>
    </source>
</reference>
<feature type="transmembrane region" description="Helical" evidence="4">
    <location>
        <begin position="329"/>
        <end position="351"/>
    </location>
</feature>
<evidence type="ECO:0000256" key="3">
    <source>
        <dbReference type="SAM" id="MobiDB-lite"/>
    </source>
</evidence>
<keyword evidence="4" id="KW-0472">Membrane</keyword>
<feature type="transmembrane region" description="Helical" evidence="4">
    <location>
        <begin position="243"/>
        <end position="260"/>
    </location>
</feature>
<dbReference type="PANTHER" id="PTHR11360:SF287">
    <property type="entry name" value="MFS MONOCARBOXYLATE TRANSPORTER"/>
    <property type="match status" value="1"/>
</dbReference>
<dbReference type="GeneID" id="87959725"/>
<feature type="transmembrane region" description="Helical" evidence="4">
    <location>
        <begin position="501"/>
        <end position="522"/>
    </location>
</feature>
<proteinExistence type="inferred from homology"/>
<comment type="subcellular location">
    <subcellularLocation>
        <location evidence="1">Membrane</location>
        <topology evidence="1">Multi-pass membrane protein</topology>
    </subcellularLocation>
</comment>
<evidence type="ECO:0000256" key="4">
    <source>
        <dbReference type="SAM" id="Phobius"/>
    </source>
</evidence>
<protein>
    <recommendedName>
        <fullName evidence="7">Monocarboxylic acid transporter</fullName>
    </recommendedName>
</protein>
<feature type="transmembrane region" description="Helical" evidence="4">
    <location>
        <begin position="208"/>
        <end position="231"/>
    </location>
</feature>
<dbReference type="InterPro" id="IPR036259">
    <property type="entry name" value="MFS_trans_sf"/>
</dbReference>
<sequence>MASSAAIELSSISPKGITTNPFVTPLPSFSDLTKIDSSVNIPTSNSSAHGSPIQQNRGQLRLQDENGNADQMSRFDLEEEGENGSGSGSGNEQVHNPTEVLPPVDGGSKAWLFLIAATYLEMIIWGLPFSIGVLHVYWTNTLFKNNQNDSTITLAATLQTGLLYMLVAFSGPIFTTFPRYTKISQVVGLLVASAAMVASAFVTKPWHLIITIGIFYPMLSATYFPCATLVFEWFHAKRGFASGVMYSGTGAGGFIFPFLMQGLINKFGYKSAMISLGLGYAITGNIALLAIKRRIPLSRYDQNISSSSSSSSEPNSRMRRRRPRIDWSFVRRSPLYLGFLTIGLTSMGNFIPSLWLPSYVDELGLKNPDGTALIAILNASSVLGNGLLGYLSDKLSLRWTISISCVGSAMACAFLWGFGTNNGVLITFAIIYGLLGPSFTTLWTKMVGLVSKDDPVVTGLTYSMFAFMRGVGNMSSGPISESLLKIGVLKGATGAYGFHNYGILLVYTAVTILVGGAIGLFFQE</sequence>
<feature type="transmembrane region" description="Helical" evidence="4">
    <location>
        <begin position="186"/>
        <end position="202"/>
    </location>
</feature>
<name>A0ABZ1D938_9TREE</name>
<dbReference type="Pfam" id="PF07690">
    <property type="entry name" value="MFS_1"/>
    <property type="match status" value="1"/>
</dbReference>
<gene>
    <name evidence="5" type="ORF">IL334_007595</name>
</gene>
<dbReference type="RefSeq" id="XP_062795336.1">
    <property type="nucleotide sequence ID" value="XM_062939285.1"/>
</dbReference>
<comment type="similarity">
    <text evidence="2">Belongs to the major facilitator superfamily. Monocarboxylate porter (TC 2.A.1.13) family.</text>
</comment>
<feature type="transmembrane region" description="Helical" evidence="4">
    <location>
        <begin position="371"/>
        <end position="392"/>
    </location>
</feature>
<accession>A0ABZ1D938</accession>
<feature type="compositionally biased region" description="Low complexity" evidence="3">
    <location>
        <begin position="1"/>
        <end position="13"/>
    </location>
</feature>
<evidence type="ECO:0000313" key="5">
    <source>
        <dbReference type="EMBL" id="WRT70597.1"/>
    </source>
</evidence>
<feature type="region of interest" description="Disordered" evidence="3">
    <location>
        <begin position="1"/>
        <end position="20"/>
    </location>
</feature>
<dbReference type="InterPro" id="IPR011701">
    <property type="entry name" value="MFS"/>
</dbReference>
<organism evidence="5 6">
    <name type="scientific">Kwoniella shivajii</name>
    <dbReference type="NCBI Taxonomy" id="564305"/>
    <lineage>
        <taxon>Eukaryota</taxon>
        <taxon>Fungi</taxon>
        <taxon>Dikarya</taxon>
        <taxon>Basidiomycota</taxon>
        <taxon>Agaricomycotina</taxon>
        <taxon>Tremellomycetes</taxon>
        <taxon>Tremellales</taxon>
        <taxon>Cryptococcaceae</taxon>
        <taxon>Kwoniella</taxon>
    </lineage>
</organism>
<keyword evidence="6" id="KW-1185">Reference proteome</keyword>
<dbReference type="EMBL" id="CP141891">
    <property type="protein sequence ID" value="WRT70597.1"/>
    <property type="molecule type" value="Genomic_DNA"/>
</dbReference>
<feature type="transmembrane region" description="Helical" evidence="4">
    <location>
        <begin position="150"/>
        <end position="174"/>
    </location>
</feature>
<feature type="transmembrane region" description="Helical" evidence="4">
    <location>
        <begin position="272"/>
        <end position="291"/>
    </location>
</feature>
<feature type="transmembrane region" description="Helical" evidence="4">
    <location>
        <begin position="424"/>
        <end position="443"/>
    </location>
</feature>
<feature type="transmembrane region" description="Helical" evidence="4">
    <location>
        <begin position="111"/>
        <end position="138"/>
    </location>
</feature>
<keyword evidence="4" id="KW-1133">Transmembrane helix</keyword>
<dbReference type="InterPro" id="IPR050327">
    <property type="entry name" value="Proton-linked_MCT"/>
</dbReference>
<evidence type="ECO:0000313" key="6">
    <source>
        <dbReference type="Proteomes" id="UP001329825"/>
    </source>
</evidence>
<evidence type="ECO:0000256" key="1">
    <source>
        <dbReference type="ARBA" id="ARBA00004141"/>
    </source>
</evidence>
<evidence type="ECO:0008006" key="7">
    <source>
        <dbReference type="Google" id="ProtNLM"/>
    </source>
</evidence>